<dbReference type="Gene3D" id="3.40.190.290">
    <property type="match status" value="1"/>
</dbReference>
<dbReference type="PROSITE" id="PS50931">
    <property type="entry name" value="HTH_LYSR"/>
    <property type="match status" value="1"/>
</dbReference>
<gene>
    <name evidence="6" type="ORF">LJ656_06530</name>
</gene>
<protein>
    <submittedName>
        <fullName evidence="6">LysR family transcriptional regulator</fullName>
    </submittedName>
</protein>
<dbReference type="PANTHER" id="PTHR30537">
    <property type="entry name" value="HTH-TYPE TRANSCRIPTIONAL REGULATOR"/>
    <property type="match status" value="1"/>
</dbReference>
<keyword evidence="7" id="KW-1185">Reference proteome</keyword>
<organism evidence="6 7">
    <name type="scientific">Paraburkholderia sejongensis</name>
    <dbReference type="NCBI Taxonomy" id="2886946"/>
    <lineage>
        <taxon>Bacteria</taxon>
        <taxon>Pseudomonadati</taxon>
        <taxon>Pseudomonadota</taxon>
        <taxon>Betaproteobacteria</taxon>
        <taxon>Burkholderiales</taxon>
        <taxon>Burkholderiaceae</taxon>
        <taxon>Paraburkholderia</taxon>
    </lineage>
</organism>
<comment type="similarity">
    <text evidence="1">Belongs to the LysR transcriptional regulatory family.</text>
</comment>
<dbReference type="Pfam" id="PF00126">
    <property type="entry name" value="HTH_1"/>
    <property type="match status" value="1"/>
</dbReference>
<evidence type="ECO:0000256" key="4">
    <source>
        <dbReference type="ARBA" id="ARBA00023163"/>
    </source>
</evidence>
<dbReference type="EMBL" id="JAJITD010000003">
    <property type="protein sequence ID" value="MCC8392241.1"/>
    <property type="molecule type" value="Genomic_DNA"/>
</dbReference>
<dbReference type="Gene3D" id="1.10.10.10">
    <property type="entry name" value="Winged helix-like DNA-binding domain superfamily/Winged helix DNA-binding domain"/>
    <property type="match status" value="1"/>
</dbReference>
<name>A0ABS8JQS4_9BURK</name>
<accession>A0ABS8JQS4</accession>
<evidence type="ECO:0000313" key="7">
    <source>
        <dbReference type="Proteomes" id="UP001431019"/>
    </source>
</evidence>
<dbReference type="SUPFAM" id="SSF46785">
    <property type="entry name" value="Winged helix' DNA-binding domain"/>
    <property type="match status" value="1"/>
</dbReference>
<dbReference type="PANTHER" id="PTHR30537:SF5">
    <property type="entry name" value="HTH-TYPE TRANSCRIPTIONAL ACTIVATOR TTDR-RELATED"/>
    <property type="match status" value="1"/>
</dbReference>
<evidence type="ECO:0000256" key="1">
    <source>
        <dbReference type="ARBA" id="ARBA00009437"/>
    </source>
</evidence>
<dbReference type="SUPFAM" id="SSF53850">
    <property type="entry name" value="Periplasmic binding protein-like II"/>
    <property type="match status" value="1"/>
</dbReference>
<dbReference type="CDD" id="cd08422">
    <property type="entry name" value="PBP2_CrgA_like"/>
    <property type="match status" value="1"/>
</dbReference>
<reference evidence="6 7" key="1">
    <citation type="submission" date="2021-11" db="EMBL/GenBank/DDBJ databases">
        <authorList>
            <person name="Oh E.-T."/>
            <person name="Kim S.-B."/>
        </authorList>
    </citation>
    <scope>NUCLEOTIDE SEQUENCE [LARGE SCALE GENOMIC DNA]</scope>
    <source>
        <strain evidence="6 7">MMS20-SJTR3</strain>
    </source>
</reference>
<evidence type="ECO:0000313" key="6">
    <source>
        <dbReference type="EMBL" id="MCC8392241.1"/>
    </source>
</evidence>
<keyword evidence="2" id="KW-0805">Transcription regulation</keyword>
<evidence type="ECO:0000259" key="5">
    <source>
        <dbReference type="PROSITE" id="PS50931"/>
    </source>
</evidence>
<dbReference type="InterPro" id="IPR036388">
    <property type="entry name" value="WH-like_DNA-bd_sf"/>
</dbReference>
<dbReference type="InterPro" id="IPR058163">
    <property type="entry name" value="LysR-type_TF_proteobact-type"/>
</dbReference>
<keyword evidence="4" id="KW-0804">Transcription</keyword>
<proteinExistence type="inferred from homology"/>
<dbReference type="Proteomes" id="UP001431019">
    <property type="component" value="Unassembled WGS sequence"/>
</dbReference>
<dbReference type="InterPro" id="IPR036390">
    <property type="entry name" value="WH_DNA-bd_sf"/>
</dbReference>
<evidence type="ECO:0000256" key="2">
    <source>
        <dbReference type="ARBA" id="ARBA00023015"/>
    </source>
</evidence>
<feature type="domain" description="HTH lysR-type" evidence="5">
    <location>
        <begin position="1"/>
        <end position="59"/>
    </location>
</feature>
<dbReference type="InterPro" id="IPR000847">
    <property type="entry name" value="LysR_HTH_N"/>
</dbReference>
<dbReference type="InterPro" id="IPR005119">
    <property type="entry name" value="LysR_subst-bd"/>
</dbReference>
<evidence type="ECO:0000256" key="3">
    <source>
        <dbReference type="ARBA" id="ARBA00023125"/>
    </source>
</evidence>
<dbReference type="RefSeq" id="WP_230508456.1">
    <property type="nucleotide sequence ID" value="NZ_JAJITD010000003.1"/>
</dbReference>
<sequence length="301" mass="32550">MDKLVALKTLLEVADAEGFAKAAKRMGVATSSVARLMDALEADLGTALLTRTSRRVSLTDAGANYVERIAAVLDGLAEADESILDSGTVPVGTLRLTVPATYNRVVLAPHLAAFMREQPNVALDVVVADQMVDLALDRIDVAIRIGVPADNPQLVAKVLAENPRLVVASPDYLQRHGAPAAPADLADHQCLRIAYGGSYRARQAWTFTHAGEQERVNVRGRLVTNSLDMLLSAVLAAQGIALLPRWLVEPHLRTGQLSALFADQRVTPHDDAAVVFAAFLPNRRQSLKVRAFLQFIETRLQ</sequence>
<comment type="caution">
    <text evidence="6">The sequence shown here is derived from an EMBL/GenBank/DDBJ whole genome shotgun (WGS) entry which is preliminary data.</text>
</comment>
<dbReference type="Pfam" id="PF03466">
    <property type="entry name" value="LysR_substrate"/>
    <property type="match status" value="1"/>
</dbReference>
<keyword evidence="3" id="KW-0238">DNA-binding</keyword>